<comment type="caution">
    <text evidence="3">The sequence shown here is derived from an EMBL/GenBank/DDBJ whole genome shotgun (WGS) entry which is preliminary data.</text>
</comment>
<evidence type="ECO:0008006" key="5">
    <source>
        <dbReference type="Google" id="ProtNLM"/>
    </source>
</evidence>
<feature type="signal peptide" evidence="2">
    <location>
        <begin position="1"/>
        <end position="20"/>
    </location>
</feature>
<keyword evidence="4" id="KW-1185">Reference proteome</keyword>
<dbReference type="Proteomes" id="UP000579281">
    <property type="component" value="Unassembled WGS sequence"/>
</dbReference>
<feature type="region of interest" description="Disordered" evidence="1">
    <location>
        <begin position="23"/>
        <end position="45"/>
    </location>
</feature>
<feature type="chain" id="PRO_5039148165" description="Polymer-forming protein" evidence="2">
    <location>
        <begin position="21"/>
        <end position="192"/>
    </location>
</feature>
<accession>A0A841KRS5</accession>
<reference evidence="3 4" key="1">
    <citation type="submission" date="2020-08" db="EMBL/GenBank/DDBJ databases">
        <title>Genomic Encyclopedia of Type Strains, Phase IV (KMG-IV): sequencing the most valuable type-strain genomes for metagenomic binning, comparative biology and taxonomic classification.</title>
        <authorList>
            <person name="Goeker M."/>
        </authorList>
    </citation>
    <scope>NUCLEOTIDE SEQUENCE [LARGE SCALE GENOMIC DNA]</scope>
    <source>
        <strain evidence="3 4">DSM 103526</strain>
    </source>
</reference>
<name>A0A841KRS5_9FIRM</name>
<organism evidence="3 4">
    <name type="scientific">Anaerosolibacter carboniphilus</name>
    <dbReference type="NCBI Taxonomy" id="1417629"/>
    <lineage>
        <taxon>Bacteria</taxon>
        <taxon>Bacillati</taxon>
        <taxon>Bacillota</taxon>
        <taxon>Clostridia</taxon>
        <taxon>Peptostreptococcales</taxon>
        <taxon>Thermotaleaceae</taxon>
        <taxon>Anaerosolibacter</taxon>
    </lineage>
</organism>
<dbReference type="PROSITE" id="PS51257">
    <property type="entry name" value="PROKAR_LIPOPROTEIN"/>
    <property type="match status" value="1"/>
</dbReference>
<keyword evidence="2" id="KW-0732">Signal</keyword>
<evidence type="ECO:0000256" key="1">
    <source>
        <dbReference type="SAM" id="MobiDB-lite"/>
    </source>
</evidence>
<gene>
    <name evidence="3" type="ORF">HNQ80_002216</name>
</gene>
<proteinExistence type="predicted"/>
<dbReference type="RefSeq" id="WP_184310656.1">
    <property type="nucleotide sequence ID" value="NZ_JACHEN010000012.1"/>
</dbReference>
<dbReference type="AlphaFoldDB" id="A0A841KRS5"/>
<dbReference type="EMBL" id="JACHEN010000012">
    <property type="protein sequence ID" value="MBB6216117.1"/>
    <property type="molecule type" value="Genomic_DNA"/>
</dbReference>
<evidence type="ECO:0000313" key="4">
    <source>
        <dbReference type="Proteomes" id="UP000579281"/>
    </source>
</evidence>
<feature type="compositionally biased region" description="Pro residues" evidence="1">
    <location>
        <begin position="25"/>
        <end position="43"/>
    </location>
</feature>
<sequence length="192" mass="20889">MKVKALLLTFVLLTSLFVGCTQQPAPTPAPEPTTPPQTTPPETTPDVVTTASIVDNVEDFEEAISNTGTWIIATVNDLSTDKELVLDGEFKNGKKDDAGKDIIQRKIALYTQDENRNVTARFTLTAPKLTINSPNARIQSGTFKGDVYVSAANFELVDATVDGNVFFTTDDAKATFKMDDKSKVTGKQELKK</sequence>
<protein>
    <recommendedName>
        <fullName evidence="5">Polymer-forming protein</fullName>
    </recommendedName>
</protein>
<evidence type="ECO:0000256" key="2">
    <source>
        <dbReference type="SAM" id="SignalP"/>
    </source>
</evidence>
<evidence type="ECO:0000313" key="3">
    <source>
        <dbReference type="EMBL" id="MBB6216117.1"/>
    </source>
</evidence>